<evidence type="ECO:0000313" key="2">
    <source>
        <dbReference type="Proteomes" id="UP000620124"/>
    </source>
</evidence>
<gene>
    <name evidence="1" type="ORF">MVEN_00572000</name>
</gene>
<dbReference type="AlphaFoldDB" id="A0A8H6YQ13"/>
<proteinExistence type="predicted"/>
<dbReference type="EMBL" id="JACAZI010000004">
    <property type="protein sequence ID" value="KAF7362256.1"/>
    <property type="molecule type" value="Genomic_DNA"/>
</dbReference>
<organism evidence="1 2">
    <name type="scientific">Mycena venus</name>
    <dbReference type="NCBI Taxonomy" id="2733690"/>
    <lineage>
        <taxon>Eukaryota</taxon>
        <taxon>Fungi</taxon>
        <taxon>Dikarya</taxon>
        <taxon>Basidiomycota</taxon>
        <taxon>Agaricomycotina</taxon>
        <taxon>Agaricomycetes</taxon>
        <taxon>Agaricomycetidae</taxon>
        <taxon>Agaricales</taxon>
        <taxon>Marasmiineae</taxon>
        <taxon>Mycenaceae</taxon>
        <taxon>Mycena</taxon>
    </lineage>
</organism>
<dbReference type="Proteomes" id="UP000620124">
    <property type="component" value="Unassembled WGS sequence"/>
</dbReference>
<dbReference type="OrthoDB" id="3259136at2759"/>
<accession>A0A8H6YQ13</accession>
<comment type="caution">
    <text evidence="1">The sequence shown here is derived from an EMBL/GenBank/DDBJ whole genome shotgun (WGS) entry which is preliminary data.</text>
</comment>
<evidence type="ECO:0000313" key="1">
    <source>
        <dbReference type="EMBL" id="KAF7362256.1"/>
    </source>
</evidence>
<reference evidence="1" key="1">
    <citation type="submission" date="2020-05" db="EMBL/GenBank/DDBJ databases">
        <title>Mycena genomes resolve the evolution of fungal bioluminescence.</title>
        <authorList>
            <person name="Tsai I.J."/>
        </authorList>
    </citation>
    <scope>NUCLEOTIDE SEQUENCE</scope>
    <source>
        <strain evidence="1">CCC161011</strain>
    </source>
</reference>
<sequence>MSSSTPSKLCPLFYRTVKSKSPEFLEIVKTLAVTIEPWRFTSATRIELEAIVAACTGLRALSVTRPGILGEPLSHRTLHRALPSEVTIQSFDANPPFEWVRASSEAALAAPPSTAAHLSASITHLRISEPGDTWHSPLAILAFFGSVPHLTHLALARRMDANTDNDQVFVDELCALLAGRRNLKMIVVRIFPAHWPLYLDSGAANSGAESSSIWAALACVAEADNRLVLVSAGFESRTESEHVPMTRVGNRGAFSDFWERSRKGWEAREQQEIEQ</sequence>
<keyword evidence="2" id="KW-1185">Reference proteome</keyword>
<name>A0A8H6YQ13_9AGAR</name>
<protein>
    <submittedName>
        <fullName evidence="1">Uncharacterized protein</fullName>
    </submittedName>
</protein>